<keyword evidence="1" id="KW-0732">Signal</keyword>
<name>A0AA50IID5_GALME</name>
<keyword evidence="2" id="KW-0527">Neuropeptide</keyword>
<feature type="chain" id="PRO_5041310264" evidence="1">
    <location>
        <begin position="28"/>
        <end position="123"/>
    </location>
</feature>
<protein>
    <submittedName>
        <fullName evidence="2">Short neuropeptide F transcript variant X2</fullName>
    </submittedName>
</protein>
<organism evidence="2">
    <name type="scientific">Galleria mellonella</name>
    <name type="common">Greater wax moth</name>
    <dbReference type="NCBI Taxonomy" id="7137"/>
    <lineage>
        <taxon>Eukaryota</taxon>
        <taxon>Metazoa</taxon>
        <taxon>Ecdysozoa</taxon>
        <taxon>Arthropoda</taxon>
        <taxon>Hexapoda</taxon>
        <taxon>Insecta</taxon>
        <taxon>Pterygota</taxon>
        <taxon>Neoptera</taxon>
        <taxon>Endopterygota</taxon>
        <taxon>Lepidoptera</taxon>
        <taxon>Glossata</taxon>
        <taxon>Ditrysia</taxon>
        <taxon>Pyraloidea</taxon>
        <taxon>Pyralidae</taxon>
        <taxon>Galleriinae</taxon>
        <taxon>Galleria</taxon>
    </lineage>
</organism>
<evidence type="ECO:0000256" key="1">
    <source>
        <dbReference type="SAM" id="SignalP"/>
    </source>
</evidence>
<feature type="signal peptide" evidence="1">
    <location>
        <begin position="1"/>
        <end position="27"/>
    </location>
</feature>
<reference evidence="2" key="1">
    <citation type="submission" date="2023-05" db="EMBL/GenBank/DDBJ databases">
        <authorList>
            <person name="Luo L."/>
        </authorList>
    </citation>
    <scope>NUCLEOTIDE SEQUENCE</scope>
</reference>
<dbReference type="AlphaFoldDB" id="A0AA50IID5"/>
<dbReference type="EMBL" id="OQ943396">
    <property type="protein sequence ID" value="WLY76868.1"/>
    <property type="molecule type" value="mRNA"/>
</dbReference>
<proteinExistence type="evidence at transcript level"/>
<sequence length="123" mass="13011">MSRSCAFVLALCGFAAITTLPVSKAQALSSQYDTSAAAAESQSGWDALGGLYALLAQHDALGGHALARKSVRSPSRRLRFGRRSDPDMPPQAPNIITLLFIFEQSGNSGNMYPNIKHCTKAGG</sequence>
<dbReference type="GO" id="GO:0007218">
    <property type="term" value="P:neuropeptide signaling pathway"/>
    <property type="evidence" value="ECO:0007669"/>
    <property type="project" value="UniProtKB-KW"/>
</dbReference>
<evidence type="ECO:0000313" key="2">
    <source>
        <dbReference type="EMBL" id="WLY76868.1"/>
    </source>
</evidence>
<accession>A0AA50IID5</accession>